<dbReference type="Proteomes" id="UP000828390">
    <property type="component" value="Unassembled WGS sequence"/>
</dbReference>
<keyword evidence="2" id="KW-1185">Reference proteome</keyword>
<sequence>MYLSGKGLNTYLSGEGLNLRKGKNGSRKDFMTYHHTSYVARLGINPVMTYPHTSYVARLGINPVILRLVVQFSTN</sequence>
<reference evidence="1" key="2">
    <citation type="submission" date="2020-11" db="EMBL/GenBank/DDBJ databases">
        <authorList>
            <person name="McCartney M.A."/>
            <person name="Auch B."/>
            <person name="Kono T."/>
            <person name="Mallez S."/>
            <person name="Becker A."/>
            <person name="Gohl D.M."/>
            <person name="Silverstein K.A.T."/>
            <person name="Koren S."/>
            <person name="Bechman K.B."/>
            <person name="Herman A."/>
            <person name="Abrahante J.E."/>
            <person name="Garbe J."/>
        </authorList>
    </citation>
    <scope>NUCLEOTIDE SEQUENCE</scope>
    <source>
        <strain evidence="1">Duluth1</strain>
        <tissue evidence="1">Whole animal</tissue>
    </source>
</reference>
<dbReference type="AlphaFoldDB" id="A0A9D4IVD7"/>
<name>A0A9D4IVD7_DREPO</name>
<evidence type="ECO:0000313" key="2">
    <source>
        <dbReference type="Proteomes" id="UP000828390"/>
    </source>
</evidence>
<proteinExistence type="predicted"/>
<evidence type="ECO:0000313" key="1">
    <source>
        <dbReference type="EMBL" id="KAH3786289.1"/>
    </source>
</evidence>
<protein>
    <submittedName>
        <fullName evidence="1">Uncharacterized protein</fullName>
    </submittedName>
</protein>
<dbReference type="EMBL" id="JAIWYP010000008">
    <property type="protein sequence ID" value="KAH3786289.1"/>
    <property type="molecule type" value="Genomic_DNA"/>
</dbReference>
<comment type="caution">
    <text evidence="1">The sequence shown here is derived from an EMBL/GenBank/DDBJ whole genome shotgun (WGS) entry which is preliminary data.</text>
</comment>
<organism evidence="1 2">
    <name type="scientific">Dreissena polymorpha</name>
    <name type="common">Zebra mussel</name>
    <name type="synonym">Mytilus polymorpha</name>
    <dbReference type="NCBI Taxonomy" id="45954"/>
    <lineage>
        <taxon>Eukaryota</taxon>
        <taxon>Metazoa</taxon>
        <taxon>Spiralia</taxon>
        <taxon>Lophotrochozoa</taxon>
        <taxon>Mollusca</taxon>
        <taxon>Bivalvia</taxon>
        <taxon>Autobranchia</taxon>
        <taxon>Heteroconchia</taxon>
        <taxon>Euheterodonta</taxon>
        <taxon>Imparidentia</taxon>
        <taxon>Neoheterodontei</taxon>
        <taxon>Myida</taxon>
        <taxon>Dreissenoidea</taxon>
        <taxon>Dreissenidae</taxon>
        <taxon>Dreissena</taxon>
    </lineage>
</organism>
<gene>
    <name evidence="1" type="ORF">DPMN_164395</name>
</gene>
<reference evidence="1" key="1">
    <citation type="journal article" date="2019" name="bioRxiv">
        <title>The Genome of the Zebra Mussel, Dreissena polymorpha: A Resource for Invasive Species Research.</title>
        <authorList>
            <person name="McCartney M.A."/>
            <person name="Auch B."/>
            <person name="Kono T."/>
            <person name="Mallez S."/>
            <person name="Zhang Y."/>
            <person name="Obille A."/>
            <person name="Becker A."/>
            <person name="Abrahante J.E."/>
            <person name="Garbe J."/>
            <person name="Badalamenti J.P."/>
            <person name="Herman A."/>
            <person name="Mangelson H."/>
            <person name="Liachko I."/>
            <person name="Sullivan S."/>
            <person name="Sone E.D."/>
            <person name="Koren S."/>
            <person name="Silverstein K.A.T."/>
            <person name="Beckman K.B."/>
            <person name="Gohl D.M."/>
        </authorList>
    </citation>
    <scope>NUCLEOTIDE SEQUENCE</scope>
    <source>
        <strain evidence="1">Duluth1</strain>
        <tissue evidence="1">Whole animal</tissue>
    </source>
</reference>
<accession>A0A9D4IVD7</accession>